<accession>A0AC34F913</accession>
<reference evidence="2" key="1">
    <citation type="submission" date="2022-11" db="UniProtKB">
        <authorList>
            <consortium name="WormBaseParasite"/>
        </authorList>
    </citation>
    <scope>IDENTIFICATION</scope>
</reference>
<name>A0AC34F913_9BILA</name>
<protein>
    <submittedName>
        <fullName evidence="2">[Histone H3]-trimethyl-L-lysine(4) demethylase</fullName>
    </submittedName>
</protein>
<proteinExistence type="predicted"/>
<evidence type="ECO:0000313" key="2">
    <source>
        <dbReference type="WBParaSite" id="ES5_v2.g13609.t1"/>
    </source>
</evidence>
<organism evidence="1 2">
    <name type="scientific">Panagrolaimus sp. ES5</name>
    <dbReference type="NCBI Taxonomy" id="591445"/>
    <lineage>
        <taxon>Eukaryota</taxon>
        <taxon>Metazoa</taxon>
        <taxon>Ecdysozoa</taxon>
        <taxon>Nematoda</taxon>
        <taxon>Chromadorea</taxon>
        <taxon>Rhabditida</taxon>
        <taxon>Tylenchina</taxon>
        <taxon>Panagrolaimomorpha</taxon>
        <taxon>Panagrolaimoidea</taxon>
        <taxon>Panagrolaimidae</taxon>
        <taxon>Panagrolaimus</taxon>
    </lineage>
</organism>
<sequence>MAKIKKPIQNYYKDHISPPFAKIFYPTADEFADPFGYVESIRDEGREYGVIKIIPPADFKPPFSLARSLEFKPRSQRLSMTDAFNREHYLILDKLKVFYRNDEAKRKPPKFGKELLNLAIFCLAVDSYEVRKEPDNIELWKTVALLCNIDSKFAPALKLYYFSVISPFRVSLRTEQQLRRRARTGRHAIRKYKLTKRGKGPRQWWYNLRKSPTPETEEDDEELPTNHDLEENVKIELPDLIDEPQPGPSSITKTPQEKPSSPTDANFPFRPLNFCLNLENINRKRSKSRDEEEESGPVLKRIRSIIPTPPQIVTDDSAPSDGYQTPSPPAKEESPSENIPLPEPKIRRSSRKATAAAVKKIASFHNGKKVLSPENQQSRVVRPKKPKRPAEDPPLQKQRELLPSHSKVPKKCNRKRHRNSQTPKQQHKSSTSRSIHLKPELVKTFFEAPDRFSLQKFREHADAFKAEFFHAKKASDVTVDEVEKIFWKNVGDLHSDLFAFYGADLNSGNFGSGFPLRAKTDEEYEEMSADVKYYSEHPWNLNNLPIASQSAFYHLEENISGMTIPWVYVGMCFSLFCWHVEDHWTYSINYMHEGETKVWYGIPEKHASKFDYLMRQTAPELFEEHPDLLHHMSTMAHPQFLVDNDIDVYTVHQNIGEIVITFPRAYHAGFNAGYNVAEAVNFAPYDWLQFGRLCLQNYADVGRACVFSHDSLVLSMAKDFDELDPTMLKPVIEEYTAMIKRDLGYRRYLKECDFNFGNHAINLLDVAPSDDIRSCIHCNTLLYSAAVICPHLRVTCPLHFKSICKICTIDKLRFAYSTYEDLIRIKEAGEKAKFPITKDIEDLDLLMTNFEEFAAEVQSYLPTFEEATIKIDDIEENRTYFPPLRDNSNLTLEDVKRKVAQYPVHSKHLDKIMEHYVLKADGGKDRCQQIIEEIRNSSEDYKILLVKSKALAKEFSDWPQDDSSVLQLSKEVNRIEWLLRVDVIKRVRHLDSYQQANDIRDEAIKAGCKLKAKEFTTWTLQDLQDLIKEGEKYGKNCLKVREALKWLNELYNEGTKCENALKEFLEENEIQGKGYEAALAYTEKYVDGFTWFDGENYNKYYFINEACLRIGKDLTNFLSNMTMYCSEQLKTFCSRFKKNILLRESTVHQIFLEGIKRVEFLQTSLLSHFRIKKPYYRVHDTILGRYDLPELHKTGKFRLPYVPESLEEFELVPFMNNKDSLMEYIHDNYDHCRKYLIELYKINTNPENDSRKSVCVCGTAVNKTISDPYSSICCIICAAEMHTGCAPWHSFFDRLETIKSGVYMCPRCIRSKRPYLEDIKYLLDDEMNDSADYVAFKTFFELHKNGIDHFLSLTHADLSHDDFRKEASIMLSSEIMDDNVYSIILNHPIYSNYFTEEQIIRCQIARHLSQARDTCTYIQPYIFEASKTRRRSTAAIKDSTISKKPAVFDIDEVECRAGRDACIHPLGKSIVIKCMVKGCNNFYHFTCISWNLKIAETCDNFKCSQCSGI</sequence>
<dbReference type="WBParaSite" id="ES5_v2.g13609.t1">
    <property type="protein sequence ID" value="ES5_v2.g13609.t1"/>
    <property type="gene ID" value="ES5_v2.g13609"/>
</dbReference>
<evidence type="ECO:0000313" key="1">
    <source>
        <dbReference type="Proteomes" id="UP000887579"/>
    </source>
</evidence>
<dbReference type="Proteomes" id="UP000887579">
    <property type="component" value="Unplaced"/>
</dbReference>